<sequence length="819" mass="88006">MPADASVWPQSRRALPLQQHRCFQGRRKDIDRMQKTSCHHDQDHSHNSHAHSESQRDPVCGMEVKPDGPYRESFEGKAYHFCSAKCLEKFQADPHQYMSHQSHGEHHQHATPAPTSTPVGAEYTCPMHPEIRQPAPGNCPICGMTLEPVIPELEEEENPELKDFSRRFWWTLPLTVIVTVLAMAGHSLQLFHGTTQNWVELVLATPVTLWGGWVFFTRGIDSIRHRSPNMWTLIGLGTAAAYLYSVAATLVPQWFPAAFVQDGRIGVYFEAAAVIISLTLLGQMLELKARSQTSAAIKSLLGLAPKTARRIRPDGQEEDIPLTHVHQGDHLRVRPGEKVPVDGTVLEGESAVDESMLTGEPVPVTKRAGDTLIGATLNTHGSLVMEAQKVGAETMLSQIVQMVAKAQRSKAPMQRMADAVAGYFVVGVILIAILTFFGWGVFGPESGWVFGLINAVAVLIIACPCALGLATPMSVMVATGKAASSGVLFRDASAIENLCKIDTLIVDKTGTLTQGRPAFHSAEGTGPFDSVEVLRLAASLDQGSEHPLAHAIVDHAREQGLALVKPETFESGSGIGVRGQVDGHQLQLGNTALMEEAGVDITPLRNRAEQLRLEGISIIYLAVDGRLAGLLAVSDPIKPTSQQAVSKLQSEDVKVIMATGDGLTTARAVAKQLGIEEVHGEVKPQDKEKLVADLQGYGRRVAMAGDGINDAPALARSDVGIAMGTGTDVAMNSAQVTLVKGDLMGILRARTLSVATVKNMRQNLAFAFLYNAMGIPLAAGLLYPLTGHLLSPLIAALAMSVSSASVVFNALRLKSTDIG</sequence>
<evidence type="ECO:0000256" key="6">
    <source>
        <dbReference type="ARBA" id="ARBA00022741"/>
    </source>
</evidence>
<dbReference type="SFLD" id="SFLDS00003">
    <property type="entry name" value="Haloacid_Dehalogenase"/>
    <property type="match status" value="1"/>
</dbReference>
<dbReference type="InterPro" id="IPR023298">
    <property type="entry name" value="ATPase_P-typ_TM_dom_sf"/>
</dbReference>
<evidence type="ECO:0000313" key="14">
    <source>
        <dbReference type="EMBL" id="PTU80936.1"/>
    </source>
</evidence>
<dbReference type="InterPro" id="IPR036412">
    <property type="entry name" value="HAD-like_sf"/>
</dbReference>
<evidence type="ECO:0000259" key="13">
    <source>
        <dbReference type="SMART" id="SM00746"/>
    </source>
</evidence>
<dbReference type="SMART" id="SM00746">
    <property type="entry name" value="TRASH"/>
    <property type="match status" value="1"/>
</dbReference>
<dbReference type="PANTHER" id="PTHR43520:SF8">
    <property type="entry name" value="P-TYPE CU(+) TRANSPORTER"/>
    <property type="match status" value="1"/>
</dbReference>
<dbReference type="InterPro" id="IPR001757">
    <property type="entry name" value="P_typ_ATPase"/>
</dbReference>
<keyword evidence="3 11" id="KW-1003">Cell membrane</keyword>
<dbReference type="InterPro" id="IPR059000">
    <property type="entry name" value="ATPase_P-type_domA"/>
</dbReference>
<feature type="transmembrane region" description="Helical" evidence="11">
    <location>
        <begin position="764"/>
        <end position="783"/>
    </location>
</feature>
<feature type="transmembrane region" description="Helical" evidence="11">
    <location>
        <begin position="448"/>
        <end position="471"/>
    </location>
</feature>
<dbReference type="InterPro" id="IPR044492">
    <property type="entry name" value="P_typ_ATPase_HD_dom"/>
</dbReference>
<dbReference type="NCBIfam" id="TIGR01511">
    <property type="entry name" value="ATPase-IB1_Cu"/>
    <property type="match status" value="1"/>
</dbReference>
<keyword evidence="5 11" id="KW-0479">Metal-binding</keyword>
<dbReference type="GO" id="GO:0055070">
    <property type="term" value="P:copper ion homeostasis"/>
    <property type="evidence" value="ECO:0007669"/>
    <property type="project" value="TreeGrafter"/>
</dbReference>
<protein>
    <submittedName>
        <fullName evidence="14">Copper-transporting ATPase</fullName>
    </submittedName>
</protein>
<dbReference type="Gene3D" id="2.70.150.10">
    <property type="entry name" value="Calcium-transporting ATPase, cytoplasmic transduction domain A"/>
    <property type="match status" value="1"/>
</dbReference>
<dbReference type="SFLD" id="SFLDF00027">
    <property type="entry name" value="p-type_atpase"/>
    <property type="match status" value="1"/>
</dbReference>
<dbReference type="SUPFAM" id="SSF56784">
    <property type="entry name" value="HAD-like"/>
    <property type="match status" value="1"/>
</dbReference>
<accession>A0A2T5PTD3</accession>
<name>A0A2T5PTD3_ECTOL</name>
<dbReference type="InterPro" id="IPR045800">
    <property type="entry name" value="HMBD"/>
</dbReference>
<evidence type="ECO:0000313" key="15">
    <source>
        <dbReference type="Proteomes" id="UP000244052"/>
    </source>
</evidence>
<dbReference type="InterPro" id="IPR008250">
    <property type="entry name" value="ATPase_P-typ_transduc_dom_A_sf"/>
</dbReference>
<feature type="transmembrane region" description="Helical" evidence="11">
    <location>
        <begin position="198"/>
        <end position="216"/>
    </location>
</feature>
<gene>
    <name evidence="14" type="ORF">DBO86_00040</name>
</gene>
<dbReference type="GO" id="GO:0016887">
    <property type="term" value="F:ATP hydrolysis activity"/>
    <property type="evidence" value="ECO:0007669"/>
    <property type="project" value="InterPro"/>
</dbReference>
<keyword evidence="10 11" id="KW-0472">Membrane</keyword>
<evidence type="ECO:0000256" key="2">
    <source>
        <dbReference type="ARBA" id="ARBA00006024"/>
    </source>
</evidence>
<dbReference type="InterPro" id="IPR018303">
    <property type="entry name" value="ATPase_P-typ_P_site"/>
</dbReference>
<feature type="region of interest" description="Disordered" evidence="12">
    <location>
        <begin position="33"/>
        <end position="62"/>
    </location>
</feature>
<feature type="transmembrane region" description="Helical" evidence="11">
    <location>
        <begin position="789"/>
        <end position="811"/>
    </location>
</feature>
<keyword evidence="15" id="KW-1185">Reference proteome</keyword>
<feature type="transmembrane region" description="Helical" evidence="11">
    <location>
        <begin position="265"/>
        <end position="285"/>
    </location>
</feature>
<dbReference type="InterPro" id="IPR009078">
    <property type="entry name" value="Ferritin-like_SF"/>
</dbReference>
<dbReference type="Pfam" id="PF19335">
    <property type="entry name" value="HMBD"/>
    <property type="match status" value="1"/>
</dbReference>
<feature type="transmembrane region" description="Helical" evidence="11">
    <location>
        <begin position="420"/>
        <end position="442"/>
    </location>
</feature>
<evidence type="ECO:0000256" key="1">
    <source>
        <dbReference type="ARBA" id="ARBA00004651"/>
    </source>
</evidence>
<dbReference type="SFLD" id="SFLDG00002">
    <property type="entry name" value="C1.7:_P-type_atpase_like"/>
    <property type="match status" value="1"/>
</dbReference>
<dbReference type="SUPFAM" id="SSF81665">
    <property type="entry name" value="Calcium ATPase, transmembrane domain M"/>
    <property type="match status" value="1"/>
</dbReference>
<evidence type="ECO:0000256" key="10">
    <source>
        <dbReference type="ARBA" id="ARBA00023136"/>
    </source>
</evidence>
<dbReference type="PANTHER" id="PTHR43520">
    <property type="entry name" value="ATP7, ISOFORM B"/>
    <property type="match status" value="1"/>
</dbReference>
<dbReference type="SUPFAM" id="SSF81653">
    <property type="entry name" value="Calcium ATPase, transduction domain A"/>
    <property type="match status" value="1"/>
</dbReference>
<keyword evidence="9 11" id="KW-1133">Transmembrane helix</keyword>
<evidence type="ECO:0000256" key="11">
    <source>
        <dbReference type="RuleBase" id="RU362081"/>
    </source>
</evidence>
<dbReference type="InterPro" id="IPR023214">
    <property type="entry name" value="HAD_sf"/>
</dbReference>
<keyword evidence="6 11" id="KW-0547">Nucleotide-binding</keyword>
<dbReference type="CDD" id="cd02094">
    <property type="entry name" value="P-type_ATPase_Cu-like"/>
    <property type="match status" value="1"/>
</dbReference>
<evidence type="ECO:0000256" key="4">
    <source>
        <dbReference type="ARBA" id="ARBA00022692"/>
    </source>
</evidence>
<dbReference type="Gene3D" id="1.10.620.20">
    <property type="entry name" value="Ribonucleotide Reductase, subunit A"/>
    <property type="match status" value="1"/>
</dbReference>
<dbReference type="AlphaFoldDB" id="A0A2T5PTD3"/>
<dbReference type="Proteomes" id="UP000244052">
    <property type="component" value="Unassembled WGS sequence"/>
</dbReference>
<dbReference type="GO" id="GO:0005886">
    <property type="term" value="C:plasma membrane"/>
    <property type="evidence" value="ECO:0007669"/>
    <property type="project" value="UniProtKB-SubCell"/>
</dbReference>
<dbReference type="GO" id="GO:0043682">
    <property type="term" value="F:P-type divalent copper transporter activity"/>
    <property type="evidence" value="ECO:0007669"/>
    <property type="project" value="TreeGrafter"/>
</dbReference>
<dbReference type="GO" id="GO:0016491">
    <property type="term" value="F:oxidoreductase activity"/>
    <property type="evidence" value="ECO:0007669"/>
    <property type="project" value="InterPro"/>
</dbReference>
<comment type="subcellular location">
    <subcellularLocation>
        <location evidence="1">Cell membrane</location>
        <topology evidence="1">Multi-pass membrane protein</topology>
    </subcellularLocation>
</comment>
<dbReference type="GO" id="GO:0005507">
    <property type="term" value="F:copper ion binding"/>
    <property type="evidence" value="ECO:0007669"/>
    <property type="project" value="TreeGrafter"/>
</dbReference>
<comment type="caution">
    <text evidence="14">The sequence shown here is derived from an EMBL/GenBank/DDBJ whole genome shotgun (WGS) entry which is preliminary data.</text>
</comment>
<comment type="similarity">
    <text evidence="2 11">Belongs to the cation transport ATPase (P-type) (TC 3.A.3) family. Type IB subfamily.</text>
</comment>
<feature type="domain" description="TRASH" evidence="13">
    <location>
        <begin position="57"/>
        <end position="94"/>
    </location>
</feature>
<dbReference type="GO" id="GO:0005524">
    <property type="term" value="F:ATP binding"/>
    <property type="evidence" value="ECO:0007669"/>
    <property type="project" value="UniProtKB-UniRule"/>
</dbReference>
<dbReference type="InterPro" id="IPR007029">
    <property type="entry name" value="YHS_dom"/>
</dbReference>
<feature type="region of interest" description="Disordered" evidence="12">
    <location>
        <begin position="97"/>
        <end position="116"/>
    </location>
</feature>
<reference evidence="14 15" key="1">
    <citation type="submission" date="2018-04" db="EMBL/GenBank/DDBJ databases">
        <title>Pseudomonas sp. nov., isolated from mangrove soil.</title>
        <authorList>
            <person name="Chen C."/>
        </authorList>
    </citation>
    <scope>NUCLEOTIDE SEQUENCE [LARGE SCALE GENOMIC DNA]</scope>
    <source>
        <strain evidence="14 15">JCM 14246</strain>
    </source>
</reference>
<keyword evidence="8" id="KW-1278">Translocase</keyword>
<feature type="transmembrane region" description="Helical" evidence="11">
    <location>
        <begin position="228"/>
        <end position="245"/>
    </location>
</feature>
<dbReference type="InterPro" id="IPR012348">
    <property type="entry name" value="RNR-like"/>
</dbReference>
<evidence type="ECO:0000256" key="9">
    <source>
        <dbReference type="ARBA" id="ARBA00022989"/>
    </source>
</evidence>
<dbReference type="Pfam" id="PF00122">
    <property type="entry name" value="E1-E2_ATPase"/>
    <property type="match status" value="1"/>
</dbReference>
<dbReference type="InterPro" id="IPR023299">
    <property type="entry name" value="ATPase_P-typ_cyto_dom_N"/>
</dbReference>
<dbReference type="NCBIfam" id="TIGR01494">
    <property type="entry name" value="ATPase_P-type"/>
    <property type="match status" value="1"/>
</dbReference>
<dbReference type="Pfam" id="PF00702">
    <property type="entry name" value="Hydrolase"/>
    <property type="match status" value="1"/>
</dbReference>
<evidence type="ECO:0000256" key="12">
    <source>
        <dbReference type="SAM" id="MobiDB-lite"/>
    </source>
</evidence>
<dbReference type="InterPro" id="IPR027256">
    <property type="entry name" value="P-typ_ATPase_IB"/>
</dbReference>
<dbReference type="NCBIfam" id="TIGR01525">
    <property type="entry name" value="ATPase-IB_hvy"/>
    <property type="match status" value="1"/>
</dbReference>
<feature type="compositionally biased region" description="Basic and acidic residues" evidence="12">
    <location>
        <begin position="33"/>
        <end position="56"/>
    </location>
</feature>
<dbReference type="InterPro" id="IPR011017">
    <property type="entry name" value="TRASH_dom"/>
</dbReference>
<dbReference type="EMBL" id="QASO01000001">
    <property type="protein sequence ID" value="PTU80936.1"/>
    <property type="molecule type" value="Genomic_DNA"/>
</dbReference>
<evidence type="ECO:0000256" key="3">
    <source>
        <dbReference type="ARBA" id="ARBA00022475"/>
    </source>
</evidence>
<dbReference type="FunFam" id="2.70.150.10:FF:000020">
    <property type="entry name" value="Copper-exporting P-type ATPase A"/>
    <property type="match status" value="1"/>
</dbReference>
<organism evidence="14 15">
    <name type="scientific">Ectopseudomonas oleovorans</name>
    <name type="common">Pseudomonas oleovorans</name>
    <dbReference type="NCBI Taxonomy" id="301"/>
    <lineage>
        <taxon>Bacteria</taxon>
        <taxon>Pseudomonadati</taxon>
        <taxon>Pseudomonadota</taxon>
        <taxon>Gammaproteobacteria</taxon>
        <taxon>Pseudomonadales</taxon>
        <taxon>Pseudomonadaceae</taxon>
        <taxon>Ectopseudomonas</taxon>
    </lineage>
</organism>
<dbReference type="Gene3D" id="3.40.50.1000">
    <property type="entry name" value="HAD superfamily/HAD-like"/>
    <property type="match status" value="1"/>
</dbReference>
<evidence type="ECO:0000256" key="8">
    <source>
        <dbReference type="ARBA" id="ARBA00022967"/>
    </source>
</evidence>
<dbReference type="SUPFAM" id="SSF47240">
    <property type="entry name" value="Ferritin-like"/>
    <property type="match status" value="1"/>
</dbReference>
<keyword evidence="4 11" id="KW-0812">Transmembrane</keyword>
<dbReference type="Pfam" id="PF04945">
    <property type="entry name" value="YHS"/>
    <property type="match status" value="1"/>
</dbReference>
<evidence type="ECO:0000256" key="7">
    <source>
        <dbReference type="ARBA" id="ARBA00022840"/>
    </source>
</evidence>
<dbReference type="PRINTS" id="PR00119">
    <property type="entry name" value="CATATPASE"/>
</dbReference>
<dbReference type="GO" id="GO:0060003">
    <property type="term" value="P:copper ion export"/>
    <property type="evidence" value="ECO:0007669"/>
    <property type="project" value="UniProtKB-ARBA"/>
</dbReference>
<proteinExistence type="inferred from homology"/>
<feature type="transmembrane region" description="Helical" evidence="11">
    <location>
        <begin position="168"/>
        <end position="186"/>
    </location>
</feature>
<keyword evidence="7 11" id="KW-0067">ATP-binding</keyword>
<dbReference type="PROSITE" id="PS00154">
    <property type="entry name" value="ATPASE_E1_E2"/>
    <property type="match status" value="1"/>
</dbReference>
<dbReference type="PRINTS" id="PR00943">
    <property type="entry name" value="CUATPASE"/>
</dbReference>
<evidence type="ECO:0000256" key="5">
    <source>
        <dbReference type="ARBA" id="ARBA00022723"/>
    </source>
</evidence>
<dbReference type="Gene3D" id="3.40.1110.10">
    <property type="entry name" value="Calcium-transporting ATPase, cytoplasmic domain N"/>
    <property type="match status" value="1"/>
</dbReference>